<dbReference type="InterPro" id="IPR002701">
    <property type="entry name" value="CM_II_prokaryot"/>
</dbReference>
<dbReference type="Pfam" id="PF01817">
    <property type="entry name" value="CM_2"/>
    <property type="match status" value="1"/>
</dbReference>
<protein>
    <recommendedName>
        <fullName evidence="2">T-protein</fullName>
    </recommendedName>
</protein>
<dbReference type="GO" id="GO:0070403">
    <property type="term" value="F:NAD+ binding"/>
    <property type="evidence" value="ECO:0007669"/>
    <property type="project" value="InterPro"/>
</dbReference>
<dbReference type="GO" id="GO:0004665">
    <property type="term" value="F:prephenate dehydrogenase (NADP+) activity"/>
    <property type="evidence" value="ECO:0007669"/>
    <property type="project" value="InterPro"/>
</dbReference>
<dbReference type="InterPro" id="IPR036979">
    <property type="entry name" value="CM_dom_sf"/>
</dbReference>
<keyword evidence="2" id="KW-0057">Aromatic amino acid biosynthesis</keyword>
<evidence type="ECO:0000259" key="3">
    <source>
        <dbReference type="PROSITE" id="PS51168"/>
    </source>
</evidence>
<dbReference type="SMART" id="SM00830">
    <property type="entry name" value="CM_2"/>
    <property type="match status" value="1"/>
</dbReference>
<dbReference type="RefSeq" id="WP_126798828.1">
    <property type="nucleotide sequence ID" value="NZ_PIPO01000003.1"/>
</dbReference>
<proteinExistence type="predicted"/>
<dbReference type="GO" id="GO:0008977">
    <property type="term" value="F:prephenate dehydrogenase (NAD+) activity"/>
    <property type="evidence" value="ECO:0007669"/>
    <property type="project" value="InterPro"/>
</dbReference>
<feature type="domain" description="Prephenate/arogenate dehydrogenase" evidence="4">
    <location>
        <begin position="100"/>
        <end position="362"/>
    </location>
</feature>
<dbReference type="NCBIfam" id="NF008400">
    <property type="entry name" value="PRK11199.1"/>
    <property type="match status" value="1"/>
</dbReference>
<dbReference type="InterPro" id="IPR008244">
    <property type="entry name" value="Chor_mut/prephenate_DH_T"/>
</dbReference>
<evidence type="ECO:0000259" key="4">
    <source>
        <dbReference type="PROSITE" id="PS51176"/>
    </source>
</evidence>
<keyword evidence="2" id="KW-0963">Cytoplasm</keyword>
<dbReference type="UniPathway" id="UPA00120">
    <property type="reaction ID" value="UER00203"/>
</dbReference>
<dbReference type="InterPro" id="IPR036263">
    <property type="entry name" value="Chorismate_II_sf"/>
</dbReference>
<comment type="pathway">
    <text evidence="2">Amino-acid biosynthesis; L-tyrosine biosynthesis; (4-hydroxyphenyl)pyruvate from prephenate (NAD(+) route): step 1/1.</text>
</comment>
<evidence type="ECO:0000256" key="1">
    <source>
        <dbReference type="ARBA" id="ARBA00023002"/>
    </source>
</evidence>
<dbReference type="InterPro" id="IPR036291">
    <property type="entry name" value="NAD(P)-bd_dom_sf"/>
</dbReference>
<dbReference type="Gene3D" id="3.40.50.720">
    <property type="entry name" value="NAD(P)-binding Rossmann-like Domain"/>
    <property type="match status" value="1"/>
</dbReference>
<keyword evidence="2" id="KW-0520">NAD</keyword>
<keyword evidence="1 2" id="KW-0560">Oxidoreductase</keyword>
<dbReference type="SUPFAM" id="SSF48600">
    <property type="entry name" value="Chorismate mutase II"/>
    <property type="match status" value="1"/>
</dbReference>
<evidence type="ECO:0000313" key="5">
    <source>
        <dbReference type="EMBL" id="RUO33100.1"/>
    </source>
</evidence>
<keyword evidence="2" id="KW-0028">Amino-acid biosynthesis</keyword>
<organism evidence="5 6">
    <name type="scientific">Aliidiomarina soli</name>
    <dbReference type="NCBI Taxonomy" id="1928574"/>
    <lineage>
        <taxon>Bacteria</taxon>
        <taxon>Pseudomonadati</taxon>
        <taxon>Pseudomonadota</taxon>
        <taxon>Gammaproteobacteria</taxon>
        <taxon>Alteromonadales</taxon>
        <taxon>Idiomarinaceae</taxon>
        <taxon>Aliidiomarina</taxon>
    </lineage>
</organism>
<dbReference type="Gene3D" id="1.20.59.10">
    <property type="entry name" value="Chorismate mutase"/>
    <property type="match status" value="1"/>
</dbReference>
<feature type="domain" description="Chorismate mutase" evidence="3">
    <location>
        <begin position="1"/>
        <end position="91"/>
    </location>
</feature>
<dbReference type="InterPro" id="IPR050812">
    <property type="entry name" value="Preph/Arog_dehydrog"/>
</dbReference>
<sequence length="375" mass="41539">MAKPSLDALRARIDSIDSELVRLLAQRLQVTGEIGEIKSQLGQPLYVPERERALLAARREEARQQGINPQLAEDVLRRVMRESYLSQKGRGFKKAREDDRAVVVIGGRGQLGSLFVHWFELSGYPVHVIDTDNVETLPEAVADAALVLVSVPIASTEAVISSLTNLPQDCVLADLTSVKSRPLEAMLAAHQGPVVGLHPMFGPNVSSMAKQLIVATAGRQAETYSWLITQLQTWGAHIEWLDATSHDESMSLIQVMRHMSTFAYGVHLMEEDASLNQLKTLSSPIYRLELMMVGRLFAQSPALYADIILDAPQNFAMIRRYLQRFANLLEALEQGGRDSFIAEFNKVADWFGEDAEAFLAESSALLQQADDAKAR</sequence>
<dbReference type="PROSITE" id="PS51168">
    <property type="entry name" value="CHORISMATE_MUT_2"/>
    <property type="match status" value="1"/>
</dbReference>
<comment type="subcellular location">
    <subcellularLocation>
        <location evidence="2">Cytoplasm</location>
    </subcellularLocation>
</comment>
<dbReference type="InterPro" id="IPR046826">
    <property type="entry name" value="PDH_N"/>
</dbReference>
<name>A0A432WH17_9GAMM</name>
<comment type="pathway">
    <text evidence="2">Metabolic intermediate biosynthesis; prephenate biosynthesis; prephenate from chorismate: step 1/1.</text>
</comment>
<dbReference type="InterPro" id="IPR008927">
    <property type="entry name" value="6-PGluconate_DH-like_C_sf"/>
</dbReference>
<dbReference type="Gene3D" id="1.10.3660.10">
    <property type="entry name" value="6-phosphogluconate dehydrogenase C-terminal like domain"/>
    <property type="match status" value="1"/>
</dbReference>
<keyword evidence="2 5" id="KW-0413">Isomerase</keyword>
<dbReference type="GO" id="GO:0006571">
    <property type="term" value="P:tyrosine biosynthetic process"/>
    <property type="evidence" value="ECO:0007669"/>
    <property type="project" value="UniProtKB-UniPathway"/>
</dbReference>
<dbReference type="PANTHER" id="PTHR21363">
    <property type="entry name" value="PREPHENATE DEHYDROGENASE"/>
    <property type="match status" value="1"/>
</dbReference>
<dbReference type="Proteomes" id="UP000287823">
    <property type="component" value="Unassembled WGS sequence"/>
</dbReference>
<dbReference type="Pfam" id="PF02153">
    <property type="entry name" value="PDH_N"/>
    <property type="match status" value="1"/>
</dbReference>
<dbReference type="InterPro" id="IPR011277">
    <property type="entry name" value="CM_T"/>
</dbReference>
<dbReference type="PANTHER" id="PTHR21363:SF0">
    <property type="entry name" value="PREPHENATE DEHYDROGENASE [NADP(+)]"/>
    <property type="match status" value="1"/>
</dbReference>
<dbReference type="InterPro" id="IPR046825">
    <property type="entry name" value="PDH_C"/>
</dbReference>
<dbReference type="GO" id="GO:0046417">
    <property type="term" value="P:chorismate metabolic process"/>
    <property type="evidence" value="ECO:0007669"/>
    <property type="project" value="InterPro"/>
</dbReference>
<keyword evidence="6" id="KW-1185">Reference proteome</keyword>
<reference evidence="5 6" key="1">
    <citation type="journal article" date="2011" name="Front. Microbiol.">
        <title>Genomic signatures of strain selection and enhancement in Bacillus atrophaeus var. globigii, a historical biowarfare simulant.</title>
        <authorList>
            <person name="Gibbons H.S."/>
            <person name="Broomall S.M."/>
            <person name="McNew L.A."/>
            <person name="Daligault H."/>
            <person name="Chapman C."/>
            <person name="Bruce D."/>
            <person name="Karavis M."/>
            <person name="Krepps M."/>
            <person name="McGregor P.A."/>
            <person name="Hong C."/>
            <person name="Park K.H."/>
            <person name="Akmal A."/>
            <person name="Feldman A."/>
            <person name="Lin J.S."/>
            <person name="Chang W.E."/>
            <person name="Higgs B.W."/>
            <person name="Demirev P."/>
            <person name="Lindquist J."/>
            <person name="Liem A."/>
            <person name="Fochler E."/>
            <person name="Read T.D."/>
            <person name="Tapia R."/>
            <person name="Johnson S."/>
            <person name="Bishop-Lilly K.A."/>
            <person name="Detter C."/>
            <person name="Han C."/>
            <person name="Sozhamannan S."/>
            <person name="Rosenzweig C.N."/>
            <person name="Skowronski E.W."/>
        </authorList>
    </citation>
    <scope>NUCLEOTIDE SEQUENCE [LARGE SCALE GENOMIC DNA]</scope>
    <source>
        <strain evidence="5 6">Y4G10-17</strain>
    </source>
</reference>
<dbReference type="PIRSF" id="PIRSF001499">
    <property type="entry name" value="Chor_mut_pdh_Tpr"/>
    <property type="match status" value="1"/>
</dbReference>
<dbReference type="InterPro" id="IPR003099">
    <property type="entry name" value="Prephen_DH"/>
</dbReference>
<evidence type="ECO:0000313" key="6">
    <source>
        <dbReference type="Proteomes" id="UP000287823"/>
    </source>
</evidence>
<evidence type="ECO:0000256" key="2">
    <source>
        <dbReference type="PIRNR" id="PIRNR001499"/>
    </source>
</evidence>
<gene>
    <name evidence="5" type="primary">tyrA</name>
    <name evidence="5" type="ORF">CWE14_07675</name>
</gene>
<dbReference type="GO" id="GO:0004106">
    <property type="term" value="F:chorismate mutase activity"/>
    <property type="evidence" value="ECO:0007669"/>
    <property type="project" value="InterPro"/>
</dbReference>
<dbReference type="AlphaFoldDB" id="A0A432WH17"/>
<dbReference type="UniPathway" id="UPA00122">
    <property type="reaction ID" value="UER00961"/>
</dbReference>
<dbReference type="GO" id="GO:0005737">
    <property type="term" value="C:cytoplasm"/>
    <property type="evidence" value="ECO:0007669"/>
    <property type="project" value="UniProtKB-SubCell"/>
</dbReference>
<dbReference type="Pfam" id="PF20463">
    <property type="entry name" value="PDH_C"/>
    <property type="match status" value="1"/>
</dbReference>
<comment type="caution">
    <text evidence="5">The sequence shown here is derived from an EMBL/GenBank/DDBJ whole genome shotgun (WGS) entry which is preliminary data.</text>
</comment>
<dbReference type="SUPFAM" id="SSF51735">
    <property type="entry name" value="NAD(P)-binding Rossmann-fold domains"/>
    <property type="match status" value="1"/>
</dbReference>
<dbReference type="EMBL" id="PIPO01000003">
    <property type="protein sequence ID" value="RUO33100.1"/>
    <property type="molecule type" value="Genomic_DNA"/>
</dbReference>
<dbReference type="SUPFAM" id="SSF48179">
    <property type="entry name" value="6-phosphogluconate dehydrogenase C-terminal domain-like"/>
    <property type="match status" value="1"/>
</dbReference>
<dbReference type="NCBIfam" id="TIGR01799">
    <property type="entry name" value="CM_T"/>
    <property type="match status" value="1"/>
</dbReference>
<dbReference type="PROSITE" id="PS51176">
    <property type="entry name" value="PDH_ADH"/>
    <property type="match status" value="1"/>
</dbReference>
<accession>A0A432WH17</accession>
<keyword evidence="2" id="KW-0827">Tyrosine biosynthesis</keyword>